<evidence type="ECO:0000313" key="2">
    <source>
        <dbReference type="Proteomes" id="UP001146120"/>
    </source>
</evidence>
<sequence length="19" mass="2369">MKRTYRLRFDILGNSRNLD</sequence>
<accession>A0AAV2ZG21</accession>
<keyword evidence="2" id="KW-1185">Reference proteome</keyword>
<dbReference type="AlphaFoldDB" id="A0AAV2ZG21"/>
<organism evidence="1 2">
    <name type="scientific">Lagenidium giganteum</name>
    <dbReference type="NCBI Taxonomy" id="4803"/>
    <lineage>
        <taxon>Eukaryota</taxon>
        <taxon>Sar</taxon>
        <taxon>Stramenopiles</taxon>
        <taxon>Oomycota</taxon>
        <taxon>Peronosporomycetes</taxon>
        <taxon>Pythiales</taxon>
        <taxon>Pythiaceae</taxon>
    </lineage>
</organism>
<evidence type="ECO:0000313" key="1">
    <source>
        <dbReference type="EMBL" id="DBA05016.1"/>
    </source>
</evidence>
<dbReference type="EMBL" id="DAKRPA010000004">
    <property type="protein sequence ID" value="DBA05016.1"/>
    <property type="molecule type" value="Genomic_DNA"/>
</dbReference>
<dbReference type="Proteomes" id="UP001146120">
    <property type="component" value="Unassembled WGS sequence"/>
</dbReference>
<comment type="caution">
    <text evidence="1">The sequence shown here is derived from an EMBL/GenBank/DDBJ whole genome shotgun (WGS) entry which is preliminary data.</text>
</comment>
<protein>
    <submittedName>
        <fullName evidence="1">Uncharacterized protein</fullName>
    </submittedName>
</protein>
<gene>
    <name evidence="1" type="ORF">N0F65_007018</name>
</gene>
<reference evidence="1" key="2">
    <citation type="journal article" date="2023" name="Microbiol Resour">
        <title>Decontamination and Annotation of the Draft Genome Sequence of the Oomycete Lagenidium giganteum ARSEF 373.</title>
        <authorList>
            <person name="Morgan W.R."/>
            <person name="Tartar A."/>
        </authorList>
    </citation>
    <scope>NUCLEOTIDE SEQUENCE</scope>
    <source>
        <strain evidence="1">ARSEF 373</strain>
    </source>
</reference>
<reference evidence="1" key="1">
    <citation type="submission" date="2022-11" db="EMBL/GenBank/DDBJ databases">
        <authorList>
            <person name="Morgan W.R."/>
            <person name="Tartar A."/>
        </authorList>
    </citation>
    <scope>NUCLEOTIDE SEQUENCE</scope>
    <source>
        <strain evidence="1">ARSEF 373</strain>
    </source>
</reference>
<proteinExistence type="predicted"/>
<name>A0AAV2ZG21_9STRA</name>